<dbReference type="Proteomes" id="UP000255355">
    <property type="component" value="Unassembled WGS sequence"/>
</dbReference>
<dbReference type="GO" id="GO:0005737">
    <property type="term" value="C:cytoplasm"/>
    <property type="evidence" value="ECO:0007669"/>
    <property type="project" value="TreeGrafter"/>
</dbReference>
<dbReference type="PANTHER" id="PTHR43441">
    <property type="entry name" value="RIBOSOMAL-PROTEIN-SERINE ACETYLTRANSFERASE"/>
    <property type="match status" value="1"/>
</dbReference>
<dbReference type="InterPro" id="IPR000182">
    <property type="entry name" value="GNAT_dom"/>
</dbReference>
<dbReference type="SUPFAM" id="SSF55729">
    <property type="entry name" value="Acyl-CoA N-acyltransferases (Nat)"/>
    <property type="match status" value="1"/>
</dbReference>
<proteinExistence type="predicted"/>
<evidence type="ECO:0000313" key="3">
    <source>
        <dbReference type="Proteomes" id="UP000255355"/>
    </source>
</evidence>
<dbReference type="PANTHER" id="PTHR43441:SF10">
    <property type="entry name" value="ACETYLTRANSFERASE"/>
    <property type="match status" value="1"/>
</dbReference>
<dbReference type="AlphaFoldDB" id="A0A370HAI2"/>
<reference evidence="2 3" key="1">
    <citation type="submission" date="2018-07" db="EMBL/GenBank/DDBJ databases">
        <title>Genomic Encyclopedia of Type Strains, Phase IV (KMG-IV): sequencing the most valuable type-strain genomes for metagenomic binning, comparative biology and taxonomic classification.</title>
        <authorList>
            <person name="Goeker M."/>
        </authorList>
    </citation>
    <scope>NUCLEOTIDE SEQUENCE [LARGE SCALE GENOMIC DNA]</scope>
    <source>
        <strain evidence="2 3">DSM 44952</strain>
    </source>
</reference>
<dbReference type="GO" id="GO:1990189">
    <property type="term" value="F:protein N-terminal-serine acetyltransferase activity"/>
    <property type="evidence" value="ECO:0007669"/>
    <property type="project" value="TreeGrafter"/>
</dbReference>
<keyword evidence="3" id="KW-1185">Reference proteome</keyword>
<name>A0A370HAI2_9NOCA</name>
<comment type="caution">
    <text evidence="2">The sequence shown here is derived from an EMBL/GenBank/DDBJ whole genome shotgun (WGS) entry which is preliminary data.</text>
</comment>
<dbReference type="InterPro" id="IPR051908">
    <property type="entry name" value="Ribosomal_N-acetyltransferase"/>
</dbReference>
<dbReference type="PROSITE" id="PS51186">
    <property type="entry name" value="GNAT"/>
    <property type="match status" value="1"/>
</dbReference>
<sequence length="176" mass="19871">MLTVPLLEGEQVRLRPFADTDANSVVEAGLDPTIPQNTTVVAHGDHNDALAFIQRQHQRAITGEGWSFAITNPETDTAVGHIGLWRRNIDHGRASIGYWILQCHRRHGYATRALCALSSWAATHDDISRLELFVEPMNEGSWRAAESAGYQREGLLRRWQKVDGQPRDMYIYARLP</sequence>
<keyword evidence="2" id="KW-0808">Transferase</keyword>
<dbReference type="Gene3D" id="3.40.630.30">
    <property type="match status" value="1"/>
</dbReference>
<organism evidence="2 3">
    <name type="scientific">Nocardia mexicana</name>
    <dbReference type="NCBI Taxonomy" id="279262"/>
    <lineage>
        <taxon>Bacteria</taxon>
        <taxon>Bacillati</taxon>
        <taxon>Actinomycetota</taxon>
        <taxon>Actinomycetes</taxon>
        <taxon>Mycobacteriales</taxon>
        <taxon>Nocardiaceae</taxon>
        <taxon>Nocardia</taxon>
    </lineage>
</organism>
<accession>A0A370HAI2</accession>
<dbReference type="EMBL" id="QQAZ01000002">
    <property type="protein sequence ID" value="RDI53959.1"/>
    <property type="molecule type" value="Genomic_DNA"/>
</dbReference>
<dbReference type="STRING" id="1210089.GCA_001613165_01714"/>
<feature type="domain" description="N-acetyltransferase" evidence="1">
    <location>
        <begin position="12"/>
        <end position="174"/>
    </location>
</feature>
<evidence type="ECO:0000313" key="2">
    <source>
        <dbReference type="EMBL" id="RDI53959.1"/>
    </source>
</evidence>
<gene>
    <name evidence="2" type="ORF">DFR68_10279</name>
</gene>
<dbReference type="InterPro" id="IPR016181">
    <property type="entry name" value="Acyl_CoA_acyltransferase"/>
</dbReference>
<dbReference type="GO" id="GO:0008999">
    <property type="term" value="F:protein-N-terminal-alanine acetyltransferase activity"/>
    <property type="evidence" value="ECO:0007669"/>
    <property type="project" value="TreeGrafter"/>
</dbReference>
<protein>
    <submittedName>
        <fullName evidence="2">RimJ/RimL family protein N-acetyltransferase</fullName>
    </submittedName>
</protein>
<evidence type="ECO:0000259" key="1">
    <source>
        <dbReference type="PROSITE" id="PS51186"/>
    </source>
</evidence>
<dbReference type="Pfam" id="PF13302">
    <property type="entry name" value="Acetyltransf_3"/>
    <property type="match status" value="1"/>
</dbReference>